<feature type="compositionally biased region" description="Basic and acidic residues" evidence="5">
    <location>
        <begin position="756"/>
        <end position="769"/>
    </location>
</feature>
<evidence type="ECO:0000256" key="2">
    <source>
        <dbReference type="ARBA" id="ARBA00022771"/>
    </source>
</evidence>
<evidence type="ECO:0008006" key="10">
    <source>
        <dbReference type="Google" id="ProtNLM"/>
    </source>
</evidence>
<dbReference type="InterPro" id="IPR001965">
    <property type="entry name" value="Znf_PHD"/>
</dbReference>
<keyword evidence="4" id="KW-0156">Chromatin regulator</keyword>
<proteinExistence type="predicted"/>
<feature type="compositionally biased region" description="Pro residues" evidence="5">
    <location>
        <begin position="622"/>
        <end position="633"/>
    </location>
</feature>
<dbReference type="InterPro" id="IPR001214">
    <property type="entry name" value="SET_dom"/>
</dbReference>
<dbReference type="GO" id="GO:0006355">
    <property type="term" value="P:regulation of DNA-templated transcription"/>
    <property type="evidence" value="ECO:0007669"/>
    <property type="project" value="TreeGrafter"/>
</dbReference>
<evidence type="ECO:0000313" key="8">
    <source>
        <dbReference type="EMBL" id="EIM79214.1"/>
    </source>
</evidence>
<dbReference type="GO" id="GO:0006325">
    <property type="term" value="P:chromatin organization"/>
    <property type="evidence" value="ECO:0007669"/>
    <property type="project" value="UniProtKB-KW"/>
</dbReference>
<feature type="compositionally biased region" description="Polar residues" evidence="5">
    <location>
        <begin position="941"/>
        <end position="951"/>
    </location>
</feature>
<feature type="region of interest" description="Disordered" evidence="5">
    <location>
        <begin position="708"/>
        <end position="836"/>
    </location>
</feature>
<dbReference type="RefSeq" id="XP_007311667.1">
    <property type="nucleotide sequence ID" value="XM_007311605.1"/>
</dbReference>
<feature type="compositionally biased region" description="Basic and acidic residues" evidence="5">
    <location>
        <begin position="1378"/>
        <end position="1397"/>
    </location>
</feature>
<feature type="compositionally biased region" description="Basic and acidic residues" evidence="5">
    <location>
        <begin position="1707"/>
        <end position="1730"/>
    </location>
</feature>
<feature type="compositionally biased region" description="Low complexity" evidence="5">
    <location>
        <begin position="898"/>
        <end position="913"/>
    </location>
</feature>
<feature type="compositionally biased region" description="Pro residues" evidence="5">
    <location>
        <begin position="1651"/>
        <end position="1662"/>
    </location>
</feature>
<feature type="compositionally biased region" description="Basic and acidic residues" evidence="5">
    <location>
        <begin position="1309"/>
        <end position="1323"/>
    </location>
</feature>
<feature type="region of interest" description="Disordered" evidence="5">
    <location>
        <begin position="1"/>
        <end position="130"/>
    </location>
</feature>
<feature type="compositionally biased region" description="Pro residues" evidence="5">
    <location>
        <begin position="1326"/>
        <end position="1340"/>
    </location>
</feature>
<feature type="compositionally biased region" description="Low complexity" evidence="5">
    <location>
        <begin position="1160"/>
        <end position="1178"/>
    </location>
</feature>
<dbReference type="Gene3D" id="2.170.270.10">
    <property type="entry name" value="SET domain"/>
    <property type="match status" value="1"/>
</dbReference>
<feature type="compositionally biased region" description="Low complexity" evidence="5">
    <location>
        <begin position="565"/>
        <end position="582"/>
    </location>
</feature>
<feature type="region of interest" description="Disordered" evidence="5">
    <location>
        <begin position="565"/>
        <end position="673"/>
    </location>
</feature>
<feature type="region of interest" description="Disordered" evidence="5">
    <location>
        <begin position="866"/>
        <end position="953"/>
    </location>
</feature>
<dbReference type="InterPro" id="IPR013083">
    <property type="entry name" value="Znf_RING/FYVE/PHD"/>
</dbReference>
<dbReference type="GO" id="GO:0070210">
    <property type="term" value="C:Rpd3L-Expanded complex"/>
    <property type="evidence" value="ECO:0007669"/>
    <property type="project" value="TreeGrafter"/>
</dbReference>
<feature type="compositionally biased region" description="Low complexity" evidence="5">
    <location>
        <begin position="1589"/>
        <end position="1609"/>
    </location>
</feature>
<feature type="compositionally biased region" description="Gly residues" evidence="5">
    <location>
        <begin position="213"/>
        <end position="230"/>
    </location>
</feature>
<feature type="compositionally biased region" description="Basic and acidic residues" evidence="5">
    <location>
        <begin position="1288"/>
        <end position="1300"/>
    </location>
</feature>
<evidence type="ECO:0000256" key="1">
    <source>
        <dbReference type="ARBA" id="ARBA00022723"/>
    </source>
</evidence>
<dbReference type="SUPFAM" id="SSF82199">
    <property type="entry name" value="SET domain"/>
    <property type="match status" value="1"/>
</dbReference>
<feature type="domain" description="SET" evidence="7">
    <location>
        <begin position="346"/>
        <end position="491"/>
    </location>
</feature>
<dbReference type="GO" id="GO:0034967">
    <property type="term" value="C:Set3 complex"/>
    <property type="evidence" value="ECO:0007669"/>
    <property type="project" value="TreeGrafter"/>
</dbReference>
<dbReference type="SUPFAM" id="SSF57903">
    <property type="entry name" value="FYVE/PHD zinc finger"/>
    <property type="match status" value="1"/>
</dbReference>
<evidence type="ECO:0000259" key="7">
    <source>
        <dbReference type="SMART" id="SM00317"/>
    </source>
</evidence>
<dbReference type="PANTHER" id="PTHR46462:SF3">
    <property type="entry name" value="UPSET, ISOFORM A"/>
    <property type="match status" value="1"/>
</dbReference>
<accession>R7RVQ8</accession>
<feature type="region of interest" description="Disordered" evidence="5">
    <location>
        <begin position="305"/>
        <end position="324"/>
    </location>
</feature>
<feature type="compositionally biased region" description="Low complexity" evidence="5">
    <location>
        <begin position="1663"/>
        <end position="1689"/>
    </location>
</feature>
<dbReference type="EMBL" id="JH687407">
    <property type="protein sequence ID" value="EIM79214.1"/>
    <property type="molecule type" value="Genomic_DNA"/>
</dbReference>
<gene>
    <name evidence="8" type="ORF">STEHIDRAFT_116686</name>
</gene>
<feature type="compositionally biased region" description="Basic and acidic residues" evidence="5">
    <location>
        <begin position="1487"/>
        <end position="1498"/>
    </location>
</feature>
<feature type="region of interest" description="Disordered" evidence="5">
    <location>
        <begin position="988"/>
        <end position="1415"/>
    </location>
</feature>
<evidence type="ECO:0000256" key="3">
    <source>
        <dbReference type="ARBA" id="ARBA00022833"/>
    </source>
</evidence>
<dbReference type="GO" id="GO:0008270">
    <property type="term" value="F:zinc ion binding"/>
    <property type="evidence" value="ECO:0007669"/>
    <property type="project" value="UniProtKB-KW"/>
</dbReference>
<feature type="compositionally biased region" description="Low complexity" evidence="5">
    <location>
        <begin position="32"/>
        <end position="45"/>
    </location>
</feature>
<feature type="compositionally biased region" description="Acidic residues" evidence="5">
    <location>
        <begin position="262"/>
        <end position="272"/>
    </location>
</feature>
<dbReference type="SMART" id="SM00249">
    <property type="entry name" value="PHD"/>
    <property type="match status" value="1"/>
</dbReference>
<dbReference type="InterPro" id="IPR046341">
    <property type="entry name" value="SET_dom_sf"/>
</dbReference>
<feature type="compositionally biased region" description="Pro residues" evidence="5">
    <location>
        <begin position="1148"/>
        <end position="1159"/>
    </location>
</feature>
<keyword evidence="9" id="KW-1185">Reference proteome</keyword>
<feature type="compositionally biased region" description="Basic and acidic residues" evidence="5">
    <location>
        <begin position="1344"/>
        <end position="1367"/>
    </location>
</feature>
<feature type="compositionally biased region" description="Polar residues" evidence="5">
    <location>
        <begin position="1134"/>
        <end position="1144"/>
    </location>
</feature>
<dbReference type="SMART" id="SM00317">
    <property type="entry name" value="SET"/>
    <property type="match status" value="1"/>
</dbReference>
<feature type="compositionally biased region" description="Low complexity" evidence="5">
    <location>
        <begin position="100"/>
        <end position="123"/>
    </location>
</feature>
<feature type="compositionally biased region" description="Low complexity" evidence="5">
    <location>
        <begin position="1618"/>
        <end position="1650"/>
    </location>
</feature>
<keyword evidence="2" id="KW-0863">Zinc-finger</keyword>
<feature type="compositionally biased region" description="Low complexity" evidence="5">
    <location>
        <begin position="651"/>
        <end position="669"/>
    </location>
</feature>
<protein>
    <recommendedName>
        <fullName evidence="10">PHD-type domain-containing protein</fullName>
    </recommendedName>
</protein>
<dbReference type="OrthoDB" id="79252at2759"/>
<feature type="compositionally biased region" description="Low complexity" evidence="5">
    <location>
        <begin position="876"/>
        <end position="889"/>
    </location>
</feature>
<sequence>MKNDATEAALGLLGLSESPTTAHHVFSPLPHPSTAAPSSTTTAPTIPRKRPFPASFDRPKSISETGASGSTSALSSTFASTSTSHHNHPQPQHRPPPSPALSKRSPAPSSSSKSRHYAASSSSGLPRPEEASTDAINCICGFTFDDGFSIACDNCSRWCHAACFEITDPSQVPEEWHCWVCAGTKGVDREKARKVQRERLKAMQAGAMAAMRDGGGGMANGHGHGNGQGYGARETSPGTQQQKKAKRRRASVHQDHPQPTQVDEDEHVEIEEPPPTSSYVPITHNIFPNPETKDRLRRQAQHWRGVTALSSPSSPPPATHPFDASPVHFSSLPSVASTSIHPIRSDSLPAHSVLPPTYATLATSPIPSTSFITPFTSTVIPSSSYLSDPLNAYAHHGMPKPFVHLLGPPLDVALDARVAGDEGRFVRSGCRPNAVLRPVICEESKERERGREKVPAVEEGEEPLTFGVFALRDLKANEEVVLGWEWDDGNAIHALPALIETPHLFSFSHHNRPHQITHLRTQMTHILHSLTSTFTTCACGSKSKDCALQMMAAFVDGDIPAPSESMYPPHAYHPSYPTSHSSPQKRPGVNGRDSNHPPPQSPYTPQTPHFSHPWLNNYHNPTPTPTTPFPHSPLVPDSYVQPPHLYRKPHSTTTSTSFRPPSAGPSSSKSHSHRLNANLDVAGPSNANVDLGPLVGTQRGFRTRERGVEGWSGGMEGVEMVPPSESESREMPEVMVSPATPSRDVKGKGKSVTRGKSTEKGKEKAREGGLDGDVEMSDQTGAGNGVSDLPAHRRRRRSSRSRSGSVSSLMDEDKEGDNGMDASEMPERMPPKMRKGWIRKTVPVVASGKQSVEGLDQGKIKQKEGAVGMDAEMDGPISTISTPTPTASTMPPPPAPNPTTAVPSSPSPSLSPAYKPHPATHLHPSDRRSSDPLSYPIFAPSSGTPDSNLTMSGHAIAPAPASVTATPSPTAHFAMLSLTSPQISFGSSTTQIMAGTGSPPQTRSPPRILSFNQSSSPLSTAPSSHPVAESITTKSPPPQSELESEVEEVGDGREVEGDTSMESVPENDAKEEGAMDVDGDGDKAVELEKAGSPQSLAKVEPFRRKEALSGGQLEGVREPEQSMQEESPPEQSPRTQDTTAPTATISNPQPPIPINPIEPPILKSPASPHVVHSVSHSSPPSPSTPTHIPPPHNHERLDDGEDAVMDGGMLEAGDGRGIVLASSPLSAPSTLSPQRDRSKSRSPSPPSAERLFSPRQTNATHDRASPEQRDTSPLPGAHSPRQRTPMGPRDRITTPPREHITTPPPDHTATPRERTPSPPRERTASPPQPARTPTPPPPPKVKMSLKDFAMRKKKQREEEEKEMKERGLTPVVESPAAVEERRPDEGRKDTDGEKENRVQGSEVRYNGNGNGIGGGGAIKTNGMVSLELMKDVLAMDVDDDEDDNENQDSFSSTDRPWSPPPPRSLSLPTIEKTVLPPPISSPLKNAHVFDSREAKAEAVEAATVPIPPTIQPSSSNGVNGHGTRDLDDDDEVDYLGSITSSPAPNPRALSPPHTSPMASPDASTWRDREKPIPPSRQSTQEEGEIVANSTAPNTRASTPSTSAPSGPSFPSRPPPSAPRSFKLGGLSPSHLPSLPFAARSSAPSLSLPQRPLLPPGSRPLPSGPRALRAAAAASSASSPSIPGRTFGSVGVSGGGGFGFGGVPRGPSADRDRERERERERERDGKDRKDLGLSSRGRTTGGWSR</sequence>
<feature type="compositionally biased region" description="Basic and acidic residues" evidence="5">
    <location>
        <begin position="1260"/>
        <end position="1270"/>
    </location>
</feature>
<evidence type="ECO:0000313" key="9">
    <source>
        <dbReference type="Proteomes" id="UP000053927"/>
    </source>
</evidence>
<reference evidence="9" key="1">
    <citation type="journal article" date="2012" name="Science">
        <title>The Paleozoic origin of enzymatic lignin decomposition reconstructed from 31 fungal genomes.</title>
        <authorList>
            <person name="Floudas D."/>
            <person name="Binder M."/>
            <person name="Riley R."/>
            <person name="Barry K."/>
            <person name="Blanchette R.A."/>
            <person name="Henrissat B."/>
            <person name="Martinez A.T."/>
            <person name="Otillar R."/>
            <person name="Spatafora J.W."/>
            <person name="Yadav J.S."/>
            <person name="Aerts A."/>
            <person name="Benoit I."/>
            <person name="Boyd A."/>
            <person name="Carlson A."/>
            <person name="Copeland A."/>
            <person name="Coutinho P.M."/>
            <person name="de Vries R.P."/>
            <person name="Ferreira P."/>
            <person name="Findley K."/>
            <person name="Foster B."/>
            <person name="Gaskell J."/>
            <person name="Glotzer D."/>
            <person name="Gorecki P."/>
            <person name="Heitman J."/>
            <person name="Hesse C."/>
            <person name="Hori C."/>
            <person name="Igarashi K."/>
            <person name="Jurgens J.A."/>
            <person name="Kallen N."/>
            <person name="Kersten P."/>
            <person name="Kohler A."/>
            <person name="Kuees U."/>
            <person name="Kumar T.K.A."/>
            <person name="Kuo A."/>
            <person name="LaButti K."/>
            <person name="Larrondo L.F."/>
            <person name="Lindquist E."/>
            <person name="Ling A."/>
            <person name="Lombard V."/>
            <person name="Lucas S."/>
            <person name="Lundell T."/>
            <person name="Martin R."/>
            <person name="McLaughlin D.J."/>
            <person name="Morgenstern I."/>
            <person name="Morin E."/>
            <person name="Murat C."/>
            <person name="Nagy L.G."/>
            <person name="Nolan M."/>
            <person name="Ohm R.A."/>
            <person name="Patyshakuliyeva A."/>
            <person name="Rokas A."/>
            <person name="Ruiz-Duenas F.J."/>
            <person name="Sabat G."/>
            <person name="Salamov A."/>
            <person name="Samejima M."/>
            <person name="Schmutz J."/>
            <person name="Slot J.C."/>
            <person name="St John F."/>
            <person name="Stenlid J."/>
            <person name="Sun H."/>
            <person name="Sun S."/>
            <person name="Syed K."/>
            <person name="Tsang A."/>
            <person name="Wiebenga A."/>
            <person name="Young D."/>
            <person name="Pisabarro A."/>
            <person name="Eastwood D.C."/>
            <person name="Martin F."/>
            <person name="Cullen D."/>
            <person name="Grigoriev I.V."/>
            <person name="Hibbett D.S."/>
        </authorList>
    </citation>
    <scope>NUCLEOTIDE SEQUENCE [LARGE SCALE GENOMIC DNA]</scope>
    <source>
        <strain evidence="9">FP-91666</strain>
    </source>
</reference>
<feature type="compositionally biased region" description="Pro residues" evidence="5">
    <location>
        <begin position="1179"/>
        <end position="1191"/>
    </location>
</feature>
<dbReference type="Proteomes" id="UP000053927">
    <property type="component" value="Unassembled WGS sequence"/>
</dbReference>
<dbReference type="KEGG" id="shs:STEHIDRAFT_116686"/>
<evidence type="ECO:0000259" key="6">
    <source>
        <dbReference type="SMART" id="SM00249"/>
    </source>
</evidence>
<name>R7RVQ8_STEHR</name>
<feature type="region of interest" description="Disordered" evidence="5">
    <location>
        <begin position="1435"/>
        <end position="1744"/>
    </location>
</feature>
<feature type="region of interest" description="Disordered" evidence="5">
    <location>
        <begin position="212"/>
        <end position="290"/>
    </location>
</feature>
<keyword evidence="1" id="KW-0479">Metal-binding</keyword>
<feature type="compositionally biased region" description="Basic and acidic residues" evidence="5">
    <location>
        <begin position="1080"/>
        <end position="1089"/>
    </location>
</feature>
<dbReference type="eggNOG" id="KOG1844">
    <property type="taxonomic scope" value="Eukaryota"/>
</dbReference>
<feature type="domain" description="Zinc finger PHD-type" evidence="6">
    <location>
        <begin position="137"/>
        <end position="182"/>
    </location>
</feature>
<feature type="compositionally biased region" description="Low complexity" evidence="5">
    <location>
        <begin position="1014"/>
        <end position="1026"/>
    </location>
</feature>
<organism evidence="8 9">
    <name type="scientific">Stereum hirsutum (strain FP-91666)</name>
    <name type="common">White-rot fungus</name>
    <dbReference type="NCBI Taxonomy" id="721885"/>
    <lineage>
        <taxon>Eukaryota</taxon>
        <taxon>Fungi</taxon>
        <taxon>Dikarya</taxon>
        <taxon>Basidiomycota</taxon>
        <taxon>Agaricomycotina</taxon>
        <taxon>Agaricomycetes</taxon>
        <taxon>Russulales</taxon>
        <taxon>Stereaceae</taxon>
        <taxon>Stereum</taxon>
    </lineage>
</organism>
<dbReference type="Gene3D" id="3.30.40.10">
    <property type="entry name" value="Zinc/RING finger domain, C3HC4 (zinc finger)"/>
    <property type="match status" value="1"/>
</dbReference>
<keyword evidence="3" id="KW-0862">Zinc</keyword>
<evidence type="ECO:0000256" key="4">
    <source>
        <dbReference type="ARBA" id="ARBA00022853"/>
    </source>
</evidence>
<dbReference type="InterPro" id="IPR011011">
    <property type="entry name" value="Znf_FYVE_PHD"/>
</dbReference>
<feature type="compositionally biased region" description="Low complexity" evidence="5">
    <location>
        <begin position="1220"/>
        <end position="1233"/>
    </location>
</feature>
<feature type="compositionally biased region" description="Gly residues" evidence="5">
    <location>
        <begin position="1690"/>
        <end position="1703"/>
    </location>
</feature>
<feature type="compositionally biased region" description="Polar residues" evidence="5">
    <location>
        <begin position="1735"/>
        <end position="1744"/>
    </location>
</feature>
<evidence type="ECO:0000256" key="5">
    <source>
        <dbReference type="SAM" id="MobiDB-lite"/>
    </source>
</evidence>
<dbReference type="OMA" id="CACIGSA"/>
<feature type="compositionally biased region" description="Acidic residues" evidence="5">
    <location>
        <begin position="1436"/>
        <end position="1446"/>
    </location>
</feature>
<dbReference type="PANTHER" id="PTHR46462">
    <property type="entry name" value="UPSET, ISOFORM A"/>
    <property type="match status" value="1"/>
</dbReference>
<dbReference type="Pfam" id="PF20826">
    <property type="entry name" value="PHD_5"/>
    <property type="match status" value="1"/>
</dbReference>
<feature type="compositionally biased region" description="Low complexity" evidence="5">
    <location>
        <begin position="1447"/>
        <end position="1456"/>
    </location>
</feature>
<dbReference type="GeneID" id="18795961"/>
<feature type="compositionally biased region" description="Low complexity" evidence="5">
    <location>
        <begin position="62"/>
        <end position="84"/>
    </location>
</feature>
<feature type="compositionally biased region" description="Polar residues" evidence="5">
    <location>
        <begin position="988"/>
        <end position="1001"/>
    </location>
</feature>